<sequence>MNDLRQNKTIGSRLLDTVERVGNKLPHPFMLFLYLAVAVILFSWFIASLGVSFIHPGTGEETTVNSLVSADGFMYILDSMISNFIGFTPLGLVLTMMLGIGLAQQVGLVETFIKSTILKAPAKLVTVAVVTTGIIGNIASDAAYVLVPPLGAMIFYAIGRHPLAGMAAGFAGVGAGFTANFLPAGTDVLLSGISTEVVQTMDPNMVVHMTDNYFFMFISSIMLIIICTVITERVIEPRLGKFNPAFGAKEYVDQELEKVGPKETKALLIAVFTGFVYLALVSFLIVPESGILRGEGGSIVPSPFISNIVPIILFLFLTVSIAYGVAAGVIKSTRDVPEMMAEAIKSMAGYIVLIFAAAQFIAYFDWSNIGVWIAVSGAEFLESINMTGIGVLVAFIFLTTLLNLFIFSGSAQWALMAPVFIPMFMLLDYHPALVQLAYRIGDSSTSVITPMNPYVPMVLAFMKKYDSRSGFGTLFSIMLPYTLVILGLWIVLFLVWTWFGLPIGPGVTDYKG</sequence>
<dbReference type="KEGG" id="ble:BleG1_1718"/>
<reference evidence="2 3" key="1">
    <citation type="journal article" date="2014" name="Gene">
        <title>A comparative genomic analysis of the alkalitolerant soil bacterium Bacillus lehensis G1.</title>
        <authorList>
            <person name="Noor Y.M."/>
            <person name="Samsulrizal N.H."/>
            <person name="Jema'on N.A."/>
            <person name="Low K.O."/>
            <person name="Ramli A.N."/>
            <person name="Alias N.I."/>
            <person name="Damis S.I."/>
            <person name="Fuzi S.F."/>
            <person name="Isa M.N."/>
            <person name="Murad A.M."/>
            <person name="Raih M.F."/>
            <person name="Bakar F.D."/>
            <person name="Najimudin N."/>
            <person name="Mahadi N.M."/>
            <person name="Illias R.M."/>
        </authorList>
    </citation>
    <scope>NUCLEOTIDE SEQUENCE [LARGE SCALE GENOMIC DNA]</scope>
    <source>
        <strain evidence="2 3">G1</strain>
    </source>
</reference>
<keyword evidence="3" id="KW-1185">Reference proteome</keyword>
<dbReference type="Pfam" id="PF03806">
    <property type="entry name" value="ABG_transport"/>
    <property type="match status" value="1"/>
</dbReference>
<evidence type="ECO:0000313" key="3">
    <source>
        <dbReference type="Proteomes" id="UP000027142"/>
    </source>
</evidence>
<dbReference type="PANTHER" id="PTHR30282:SF0">
    <property type="entry name" value="P-AMINOBENZOYL-GLUTAMATE TRANSPORT PROTEIN"/>
    <property type="match status" value="1"/>
</dbReference>
<evidence type="ECO:0000256" key="1">
    <source>
        <dbReference type="SAM" id="Phobius"/>
    </source>
</evidence>
<gene>
    <name evidence="2" type="ORF">BleG1_1718</name>
</gene>
<dbReference type="EMBL" id="CP003923">
    <property type="protein sequence ID" value="AIC94296.1"/>
    <property type="molecule type" value="Genomic_DNA"/>
</dbReference>
<dbReference type="PATRIC" id="fig|1246626.3.peg.1711"/>
<protein>
    <submittedName>
        <fullName evidence="2">Aminobenzoyl-glutamate transporter</fullName>
    </submittedName>
</protein>
<feature type="transmembrane region" description="Helical" evidence="1">
    <location>
        <begin position="29"/>
        <end position="54"/>
    </location>
</feature>
<proteinExistence type="predicted"/>
<evidence type="ECO:0000313" key="2">
    <source>
        <dbReference type="EMBL" id="AIC94296.1"/>
    </source>
</evidence>
<dbReference type="InterPro" id="IPR004697">
    <property type="entry name" value="AbgT"/>
</dbReference>
<keyword evidence="1" id="KW-1133">Transmembrane helix</keyword>
<dbReference type="AlphaFoldDB" id="A0A060LSQ3"/>
<dbReference type="GO" id="GO:1902604">
    <property type="term" value="P:p-aminobenzoyl-glutamate transmembrane transport"/>
    <property type="evidence" value="ECO:0007669"/>
    <property type="project" value="InterPro"/>
</dbReference>
<feature type="transmembrane region" description="Helical" evidence="1">
    <location>
        <begin position="474"/>
        <end position="499"/>
    </location>
</feature>
<dbReference type="PANTHER" id="PTHR30282">
    <property type="entry name" value="P-AMINOBENZOYL GLUTAMATE TRANSPORTER"/>
    <property type="match status" value="1"/>
</dbReference>
<dbReference type="RefSeq" id="WP_051667500.1">
    <property type="nucleotide sequence ID" value="NZ_CP003923.1"/>
</dbReference>
<dbReference type="Proteomes" id="UP000027142">
    <property type="component" value="Chromosome"/>
</dbReference>
<feature type="transmembrane region" description="Helical" evidence="1">
    <location>
        <begin position="347"/>
        <end position="364"/>
    </location>
</feature>
<feature type="transmembrane region" description="Helical" evidence="1">
    <location>
        <begin position="213"/>
        <end position="231"/>
    </location>
</feature>
<name>A0A060LSQ3_9BACI</name>
<accession>A0A060LSQ3</accession>
<dbReference type="GO" id="GO:0015558">
    <property type="term" value="F:secondary active p-aminobenzoyl-glutamate transmembrane transporter activity"/>
    <property type="evidence" value="ECO:0007669"/>
    <property type="project" value="InterPro"/>
</dbReference>
<feature type="transmembrane region" description="Helical" evidence="1">
    <location>
        <begin position="266"/>
        <end position="285"/>
    </location>
</feature>
<feature type="transmembrane region" description="Helical" evidence="1">
    <location>
        <begin position="124"/>
        <end position="147"/>
    </location>
</feature>
<dbReference type="eggNOG" id="COG2978">
    <property type="taxonomic scope" value="Bacteria"/>
</dbReference>
<feature type="transmembrane region" description="Helical" evidence="1">
    <location>
        <begin position="384"/>
        <end position="406"/>
    </location>
</feature>
<dbReference type="OrthoDB" id="3314392at2"/>
<keyword evidence="1" id="KW-0472">Membrane</keyword>
<feature type="transmembrane region" description="Helical" evidence="1">
    <location>
        <begin position="74"/>
        <end position="103"/>
    </location>
</feature>
<dbReference type="HOGENOM" id="CLU_040132_0_0_9"/>
<dbReference type="STRING" id="1246626.BleG1_1718"/>
<organism evidence="2 3">
    <name type="scientific">Shouchella lehensis G1</name>
    <dbReference type="NCBI Taxonomy" id="1246626"/>
    <lineage>
        <taxon>Bacteria</taxon>
        <taxon>Bacillati</taxon>
        <taxon>Bacillota</taxon>
        <taxon>Bacilli</taxon>
        <taxon>Bacillales</taxon>
        <taxon>Bacillaceae</taxon>
        <taxon>Shouchella</taxon>
    </lineage>
</organism>
<keyword evidence="1" id="KW-0812">Transmembrane</keyword>
<feature type="transmembrane region" description="Helical" evidence="1">
    <location>
        <begin position="305"/>
        <end position="326"/>
    </location>
</feature>